<dbReference type="OrthoDB" id="6227360at2"/>
<comment type="caution">
    <text evidence="2">The sequence shown here is derived from an EMBL/GenBank/DDBJ whole genome shotgun (WGS) entry which is preliminary data.</text>
</comment>
<evidence type="ECO:0008006" key="4">
    <source>
        <dbReference type="Google" id="ProtNLM"/>
    </source>
</evidence>
<keyword evidence="1" id="KW-0472">Membrane</keyword>
<evidence type="ECO:0000256" key="1">
    <source>
        <dbReference type="SAM" id="Phobius"/>
    </source>
</evidence>
<proteinExistence type="predicted"/>
<keyword evidence="3" id="KW-1185">Reference proteome</keyword>
<organism evidence="2 3">
    <name type="scientific">Colwellia ponticola</name>
    <dbReference type="NCBI Taxonomy" id="2304625"/>
    <lineage>
        <taxon>Bacteria</taxon>
        <taxon>Pseudomonadati</taxon>
        <taxon>Pseudomonadota</taxon>
        <taxon>Gammaproteobacteria</taxon>
        <taxon>Alteromonadales</taxon>
        <taxon>Colwelliaceae</taxon>
        <taxon>Colwellia</taxon>
    </lineage>
</organism>
<evidence type="ECO:0000313" key="2">
    <source>
        <dbReference type="EMBL" id="TMM47834.1"/>
    </source>
</evidence>
<reference evidence="2 3" key="1">
    <citation type="submission" date="2019-05" db="EMBL/GenBank/DDBJ databases">
        <title>Colwellia ponticola sp. nov., isolated from seawater.</title>
        <authorList>
            <person name="Yoon J.-H."/>
        </authorList>
    </citation>
    <scope>NUCLEOTIDE SEQUENCE [LARGE SCALE GENOMIC DNA]</scope>
    <source>
        <strain evidence="2 3">OISW-25</strain>
    </source>
</reference>
<gene>
    <name evidence="2" type="ORF">FCS21_02385</name>
</gene>
<accession>A0A8H2PLY6</accession>
<dbReference type="RefSeq" id="WP_138620363.1">
    <property type="nucleotide sequence ID" value="NZ_SZVP01000001.1"/>
</dbReference>
<feature type="transmembrane region" description="Helical" evidence="1">
    <location>
        <begin position="12"/>
        <end position="33"/>
    </location>
</feature>
<dbReference type="Proteomes" id="UP000307702">
    <property type="component" value="Unassembled WGS sequence"/>
</dbReference>
<sequence>MTSNSEKKDKSLAEFVLIIVLVGIMMAIFIKLYNKNESQFRQAGFASIAQTFTTKVNVVHAQWMMDNQPSTVYLASLNNETKQSITVNEAGWIDVTTSVLPCQAIWQLVMQVPITAMKLSISAIAVHTGKEPQRSEFSAEQLALNKGLCRYVLVDGSYFQYNRVNGKVSKLSNTD</sequence>
<name>A0A8H2PLY6_9GAMM</name>
<protein>
    <recommendedName>
        <fullName evidence="4">Type II secretion system protein</fullName>
    </recommendedName>
</protein>
<dbReference type="EMBL" id="SZVP01000001">
    <property type="protein sequence ID" value="TMM47834.1"/>
    <property type="molecule type" value="Genomic_DNA"/>
</dbReference>
<evidence type="ECO:0000313" key="3">
    <source>
        <dbReference type="Proteomes" id="UP000307702"/>
    </source>
</evidence>
<dbReference type="AlphaFoldDB" id="A0A8H2PLY6"/>
<keyword evidence="1" id="KW-0812">Transmembrane</keyword>
<keyword evidence="1" id="KW-1133">Transmembrane helix</keyword>